<evidence type="ECO:0000313" key="7">
    <source>
        <dbReference type="EMBL" id="TCN24996.1"/>
    </source>
</evidence>
<keyword evidence="8" id="KW-1185">Reference proteome</keyword>
<sequence length="318" mass="34512">MSRIITVGEPMALFVAEQEGSLEEVTRFDRFVAGAEVNFSIGMSRLGHSVTYITQLGKDPFGKYIGKFLNQNDIDTRFVSYVPEYTTGMQWKQKVSSGDPEVFSARKNSAASYMSLNTITNLDWDGFDHIHLTGIPPALSSGCREMVYELMKQARDRGVQISYDPNLRPGLWGDKQEMAQVINDLACRADIVLPGIEEAKLLTGREDVTEIADHYHAAGVKTVVIKLGAEGAFTSSEGERFYTDGFPVERVVDTVGAGDGFAVGVVSGILEGLPLKEAVKRAAAIGALAVMSPGDNDGLPDRNSLEAFIKKSFAGSNN</sequence>
<dbReference type="RefSeq" id="WP_132006309.1">
    <property type="nucleotide sequence ID" value="NZ_JABUHM010000004.1"/>
</dbReference>
<dbReference type="InterPro" id="IPR002173">
    <property type="entry name" value="Carboh/pur_kinase_PfkB_CS"/>
</dbReference>
<dbReference type="Gene3D" id="3.40.1190.20">
    <property type="match status" value="1"/>
</dbReference>
<dbReference type="PROSITE" id="PS00584">
    <property type="entry name" value="PFKB_KINASES_2"/>
    <property type="match status" value="1"/>
</dbReference>
<evidence type="ECO:0000256" key="4">
    <source>
        <dbReference type="ARBA" id="ARBA00022777"/>
    </source>
</evidence>
<dbReference type="InterPro" id="IPR050306">
    <property type="entry name" value="PfkB_Carbo_kinase"/>
</dbReference>
<dbReference type="CDD" id="cd01166">
    <property type="entry name" value="KdgK"/>
    <property type="match status" value="1"/>
</dbReference>
<evidence type="ECO:0000256" key="2">
    <source>
        <dbReference type="ARBA" id="ARBA00022679"/>
    </source>
</evidence>
<name>A0A4R2BE23_9BACI</name>
<keyword evidence="3" id="KW-0547">Nucleotide-binding</keyword>
<comment type="similarity">
    <text evidence="1">Belongs to the carbohydrate kinase PfkB family.</text>
</comment>
<evidence type="ECO:0000313" key="8">
    <source>
        <dbReference type="Proteomes" id="UP000295689"/>
    </source>
</evidence>
<evidence type="ECO:0000256" key="5">
    <source>
        <dbReference type="ARBA" id="ARBA00022840"/>
    </source>
</evidence>
<protein>
    <submittedName>
        <fullName evidence="7">2-dehydro-3-deoxygluconokinase</fullName>
    </submittedName>
</protein>
<dbReference type="SUPFAM" id="SSF53613">
    <property type="entry name" value="Ribokinase-like"/>
    <property type="match status" value="1"/>
</dbReference>
<dbReference type="PANTHER" id="PTHR43085:SF1">
    <property type="entry name" value="PSEUDOURIDINE KINASE-RELATED"/>
    <property type="match status" value="1"/>
</dbReference>
<evidence type="ECO:0000256" key="1">
    <source>
        <dbReference type="ARBA" id="ARBA00010688"/>
    </source>
</evidence>
<proteinExistence type="inferred from homology"/>
<dbReference type="InterPro" id="IPR029056">
    <property type="entry name" value="Ribokinase-like"/>
</dbReference>
<evidence type="ECO:0000259" key="6">
    <source>
        <dbReference type="Pfam" id="PF00294"/>
    </source>
</evidence>
<dbReference type="GO" id="GO:0016301">
    <property type="term" value="F:kinase activity"/>
    <property type="evidence" value="ECO:0007669"/>
    <property type="project" value="UniProtKB-KW"/>
</dbReference>
<reference evidence="7 8" key="1">
    <citation type="journal article" date="2015" name="Stand. Genomic Sci.">
        <title>Genomic Encyclopedia of Bacterial and Archaeal Type Strains, Phase III: the genomes of soil and plant-associated and newly described type strains.</title>
        <authorList>
            <person name="Whitman W.B."/>
            <person name="Woyke T."/>
            <person name="Klenk H.P."/>
            <person name="Zhou Y."/>
            <person name="Lilburn T.G."/>
            <person name="Beck B.J."/>
            <person name="De Vos P."/>
            <person name="Vandamme P."/>
            <person name="Eisen J.A."/>
            <person name="Garrity G."/>
            <person name="Hugenholtz P."/>
            <person name="Kyrpides N.C."/>
        </authorList>
    </citation>
    <scope>NUCLEOTIDE SEQUENCE [LARGE SCALE GENOMIC DNA]</scope>
    <source>
        <strain evidence="7 8">CV53</strain>
    </source>
</reference>
<evidence type="ECO:0000256" key="3">
    <source>
        <dbReference type="ARBA" id="ARBA00022741"/>
    </source>
</evidence>
<dbReference type="Proteomes" id="UP000295689">
    <property type="component" value="Unassembled WGS sequence"/>
</dbReference>
<accession>A0A4R2BE23</accession>
<feature type="domain" description="Carbohydrate kinase PfkB" evidence="6">
    <location>
        <begin position="1"/>
        <end position="301"/>
    </location>
</feature>
<organism evidence="7 8">
    <name type="scientific">Mesobacillus foraminis</name>
    <dbReference type="NCBI Taxonomy" id="279826"/>
    <lineage>
        <taxon>Bacteria</taxon>
        <taxon>Bacillati</taxon>
        <taxon>Bacillota</taxon>
        <taxon>Bacilli</taxon>
        <taxon>Bacillales</taxon>
        <taxon>Bacillaceae</taxon>
        <taxon>Mesobacillus</taxon>
    </lineage>
</organism>
<dbReference type="GO" id="GO:0005524">
    <property type="term" value="F:ATP binding"/>
    <property type="evidence" value="ECO:0007669"/>
    <property type="project" value="UniProtKB-KW"/>
</dbReference>
<keyword evidence="2" id="KW-0808">Transferase</keyword>
<dbReference type="EMBL" id="SLVV01000006">
    <property type="protein sequence ID" value="TCN24996.1"/>
    <property type="molecule type" value="Genomic_DNA"/>
</dbReference>
<dbReference type="Pfam" id="PF00294">
    <property type="entry name" value="PfkB"/>
    <property type="match status" value="1"/>
</dbReference>
<dbReference type="InterPro" id="IPR011611">
    <property type="entry name" value="PfkB_dom"/>
</dbReference>
<gene>
    <name evidence="7" type="ORF">EV146_106198</name>
</gene>
<comment type="caution">
    <text evidence="7">The sequence shown here is derived from an EMBL/GenBank/DDBJ whole genome shotgun (WGS) entry which is preliminary data.</text>
</comment>
<dbReference type="PANTHER" id="PTHR43085">
    <property type="entry name" value="HEXOKINASE FAMILY MEMBER"/>
    <property type="match status" value="1"/>
</dbReference>
<keyword evidence="4 7" id="KW-0418">Kinase</keyword>
<dbReference type="AlphaFoldDB" id="A0A4R2BE23"/>
<keyword evidence="5" id="KW-0067">ATP-binding</keyword>